<dbReference type="InParanoid" id="A0A059CSG4"/>
<dbReference type="AlphaFoldDB" id="A0A059CSG4"/>
<dbReference type="Gramene" id="KCW81154">
    <property type="protein sequence ID" value="KCW81154"/>
    <property type="gene ID" value="EUGRSUZ_C02524"/>
</dbReference>
<evidence type="ECO:0000313" key="1">
    <source>
        <dbReference type="EMBL" id="KCW81154.1"/>
    </source>
</evidence>
<protein>
    <submittedName>
        <fullName evidence="1">Uncharacterized protein</fullName>
    </submittedName>
</protein>
<organism evidence="1">
    <name type="scientific">Eucalyptus grandis</name>
    <name type="common">Flooded gum</name>
    <dbReference type="NCBI Taxonomy" id="71139"/>
    <lineage>
        <taxon>Eukaryota</taxon>
        <taxon>Viridiplantae</taxon>
        <taxon>Streptophyta</taxon>
        <taxon>Embryophyta</taxon>
        <taxon>Tracheophyta</taxon>
        <taxon>Spermatophyta</taxon>
        <taxon>Magnoliopsida</taxon>
        <taxon>eudicotyledons</taxon>
        <taxon>Gunneridae</taxon>
        <taxon>Pentapetalae</taxon>
        <taxon>rosids</taxon>
        <taxon>malvids</taxon>
        <taxon>Myrtales</taxon>
        <taxon>Myrtaceae</taxon>
        <taxon>Myrtoideae</taxon>
        <taxon>Eucalypteae</taxon>
        <taxon>Eucalyptus</taxon>
    </lineage>
</organism>
<sequence>MGMRTHSNLLSSTIVRVAAKAINMKAKERKRKQRPQMIFLGNDSRKSCASCCEVKMARNSKMAVTEETKPNTSKIAKTRRESCPNNKGIVNVMANNTVAIRVETSIHEFLVSFTRFSPFSSNSLRFSLNLFQLIPSE</sequence>
<accession>A0A059CSG4</accession>
<proteinExistence type="predicted"/>
<dbReference type="EMBL" id="KK198755">
    <property type="protein sequence ID" value="KCW81154.1"/>
    <property type="molecule type" value="Genomic_DNA"/>
</dbReference>
<reference evidence="1" key="1">
    <citation type="submission" date="2013-07" db="EMBL/GenBank/DDBJ databases">
        <title>The genome of Eucalyptus grandis.</title>
        <authorList>
            <person name="Schmutz J."/>
            <person name="Hayes R."/>
            <person name="Myburg A."/>
            <person name="Tuskan G."/>
            <person name="Grattapaglia D."/>
            <person name="Rokhsar D.S."/>
        </authorList>
    </citation>
    <scope>NUCLEOTIDE SEQUENCE</scope>
    <source>
        <tissue evidence="1">Leaf extractions</tissue>
    </source>
</reference>
<name>A0A059CSG4_EUCGR</name>
<gene>
    <name evidence="1" type="ORF">EUGRSUZ_C02524</name>
</gene>